<dbReference type="RefSeq" id="WP_073247612.1">
    <property type="nucleotide sequence ID" value="NZ_FQVG01000002.1"/>
</dbReference>
<name>A0A1M4SJX2_9CLOT</name>
<dbReference type="InterPro" id="IPR003593">
    <property type="entry name" value="AAA+_ATPase"/>
</dbReference>
<dbReference type="InterPro" id="IPR020568">
    <property type="entry name" value="Ribosomal_Su5_D2-typ_SF"/>
</dbReference>
<dbReference type="EMBL" id="FQVG01000002">
    <property type="protein sequence ID" value="SHE32533.1"/>
    <property type="molecule type" value="Genomic_DNA"/>
</dbReference>
<dbReference type="SUPFAM" id="SSF52540">
    <property type="entry name" value="P-loop containing nucleoside triphosphate hydrolases"/>
    <property type="match status" value="1"/>
</dbReference>
<proteinExistence type="inferred from homology"/>
<dbReference type="SMART" id="SM00382">
    <property type="entry name" value="AAA"/>
    <property type="match status" value="1"/>
</dbReference>
<organism evidence="3 4">
    <name type="scientific">Caloramator proteoclasticus DSM 10124</name>
    <dbReference type="NCBI Taxonomy" id="1121262"/>
    <lineage>
        <taxon>Bacteria</taxon>
        <taxon>Bacillati</taxon>
        <taxon>Bacillota</taxon>
        <taxon>Clostridia</taxon>
        <taxon>Eubacteriales</taxon>
        <taxon>Clostridiaceae</taxon>
        <taxon>Caloramator</taxon>
    </lineage>
</organism>
<sequence length="506" mass="56988">MISRVNSIFLMGLDGYILDIEVDIQNGLPAFNMVGLPDAVIKESKERVRSAIKNSNLEFPKGKVLVNFAPASIKKEGNHLDLPIAISILKACGYIRGNIEKDIFVGELALNGDIRRVRGLLPMIIEARSKRFKRVFIPIDNINEVKMIDGIDIYPVNSLREVIDYLNGEIQLDKVLTIKYDITNVKYGIDFNEVKGHSFAKRAVEIAASGFHNILMYGPPGSGKTMIAQRIPTVLPYLTYEESLEVSKVYSIVGALKDESMIFYPPFRNPHVNVSTNSLIGGGTVPIPGEVSLAHNGVLFLDEFTEFKRDALEALRQPLEDGIVTVSRVKAKYTFPAKFMLVAAMNPCPCGYYGSEIKECKCTELQIKNYLSKISGPILDRIDIHIELSPVKFEELQDSKDEISSLEILKRVIKAREIQAKRFKNDGILYNSNMKSKHIKKYCRLDSDAEKLLENAYKRFNMTTRSYAKILKISRTIADLDESENIKSNHIAEALQYRKLDGTLLK</sequence>
<dbReference type="AlphaFoldDB" id="A0A1M4SJX2"/>
<comment type="similarity">
    <text evidence="1">Belongs to the Mg-chelatase subunits D/I family. ComM subfamily.</text>
</comment>
<feature type="domain" description="AAA+ ATPase" evidence="2">
    <location>
        <begin position="210"/>
        <end position="392"/>
    </location>
</feature>
<dbReference type="InterPro" id="IPR014721">
    <property type="entry name" value="Ribsml_uS5_D2-typ_fold_subgr"/>
</dbReference>
<reference evidence="4" key="1">
    <citation type="submission" date="2016-11" db="EMBL/GenBank/DDBJ databases">
        <authorList>
            <person name="Varghese N."/>
            <person name="Submissions S."/>
        </authorList>
    </citation>
    <scope>NUCLEOTIDE SEQUENCE [LARGE SCALE GENOMIC DNA]</scope>
    <source>
        <strain evidence="4">DSM 10124</strain>
    </source>
</reference>
<dbReference type="NCBIfam" id="TIGR00368">
    <property type="entry name" value="YifB family Mg chelatase-like AAA ATPase"/>
    <property type="match status" value="1"/>
</dbReference>
<dbReference type="Gene3D" id="3.40.50.300">
    <property type="entry name" value="P-loop containing nucleotide triphosphate hydrolases"/>
    <property type="match status" value="1"/>
</dbReference>
<evidence type="ECO:0000313" key="3">
    <source>
        <dbReference type="EMBL" id="SHE32533.1"/>
    </source>
</evidence>
<dbReference type="InterPro" id="IPR000523">
    <property type="entry name" value="Mg_chelatse_chII-like_cat_dom"/>
</dbReference>
<accession>A0A1M4SJX2</accession>
<gene>
    <name evidence="3" type="ORF">SAMN02746091_00147</name>
</gene>
<evidence type="ECO:0000313" key="4">
    <source>
        <dbReference type="Proteomes" id="UP000184423"/>
    </source>
</evidence>
<dbReference type="Proteomes" id="UP000184423">
    <property type="component" value="Unassembled WGS sequence"/>
</dbReference>
<dbReference type="PANTHER" id="PTHR32039:SF7">
    <property type="entry name" value="COMPETENCE PROTEIN COMM"/>
    <property type="match status" value="1"/>
</dbReference>
<protein>
    <submittedName>
        <fullName evidence="3">Magnesium chelatase family protein</fullName>
    </submittedName>
</protein>
<keyword evidence="4" id="KW-1185">Reference proteome</keyword>
<evidence type="ECO:0000259" key="2">
    <source>
        <dbReference type="SMART" id="SM00382"/>
    </source>
</evidence>
<dbReference type="Pfam" id="PF13541">
    <property type="entry name" value="ChlI"/>
    <property type="match status" value="1"/>
</dbReference>
<dbReference type="InterPro" id="IPR045006">
    <property type="entry name" value="CHLI-like"/>
</dbReference>
<dbReference type="InterPro" id="IPR025158">
    <property type="entry name" value="Mg_chelat-rel_C"/>
</dbReference>
<dbReference type="InterPro" id="IPR027417">
    <property type="entry name" value="P-loop_NTPase"/>
</dbReference>
<evidence type="ECO:0000256" key="1">
    <source>
        <dbReference type="ARBA" id="ARBA00006354"/>
    </source>
</evidence>
<dbReference type="Gene3D" id="3.30.230.10">
    <property type="match status" value="1"/>
</dbReference>
<dbReference type="Pfam" id="PF13335">
    <property type="entry name" value="Mg_chelatase_C"/>
    <property type="match status" value="1"/>
</dbReference>
<dbReference type="InterPro" id="IPR004482">
    <property type="entry name" value="Mg_chelat-rel"/>
</dbReference>
<dbReference type="PANTHER" id="PTHR32039">
    <property type="entry name" value="MAGNESIUM-CHELATASE SUBUNIT CHLI"/>
    <property type="match status" value="1"/>
</dbReference>
<dbReference type="SUPFAM" id="SSF54211">
    <property type="entry name" value="Ribosomal protein S5 domain 2-like"/>
    <property type="match status" value="1"/>
</dbReference>
<dbReference type="Pfam" id="PF01078">
    <property type="entry name" value="Mg_chelatase"/>
    <property type="match status" value="1"/>
</dbReference>
<dbReference type="GO" id="GO:0005524">
    <property type="term" value="F:ATP binding"/>
    <property type="evidence" value="ECO:0007669"/>
    <property type="project" value="InterPro"/>
</dbReference>